<dbReference type="Gene3D" id="3.40.50.150">
    <property type="entry name" value="Vaccinia Virus protein VP39"/>
    <property type="match status" value="1"/>
</dbReference>
<reference evidence="2" key="1">
    <citation type="journal article" date="2022" name="Syst. Appl. Microbiol.">
        <title>Natronocalculus amylovorans gen. nov., sp. nov., and Natranaeroarchaeum aerophilus sp. nov., dominant culturable amylolytic natronoarchaea from hypersaline soda lakes in southwestern Siberia.</title>
        <authorList>
            <person name="Sorokin D.Y."/>
            <person name="Elcheninov A.G."/>
            <person name="Khizhniak T.V."/>
            <person name="Koenen M."/>
            <person name="Bale N.J."/>
            <person name="Damste J.S.S."/>
            <person name="Kublanov I.V."/>
        </authorList>
    </citation>
    <scope>NUCLEOTIDE SEQUENCE</scope>
    <source>
        <strain evidence="2">AArc-St2</strain>
    </source>
</reference>
<dbReference type="Proteomes" id="UP001203207">
    <property type="component" value="Unassembled WGS sequence"/>
</dbReference>
<evidence type="ECO:0000313" key="3">
    <source>
        <dbReference type="Proteomes" id="UP001203207"/>
    </source>
</evidence>
<dbReference type="InterPro" id="IPR011009">
    <property type="entry name" value="Kinase-like_dom_sf"/>
</dbReference>
<evidence type="ECO:0000313" key="2">
    <source>
        <dbReference type="EMBL" id="MCL9818090.1"/>
    </source>
</evidence>
<dbReference type="SUPFAM" id="SSF53335">
    <property type="entry name" value="S-adenosyl-L-methionine-dependent methyltransferases"/>
    <property type="match status" value="1"/>
</dbReference>
<proteinExistence type="predicted"/>
<dbReference type="RefSeq" id="WP_250585537.1">
    <property type="nucleotide sequence ID" value="NZ_JAKRVX010000007.1"/>
</dbReference>
<dbReference type="Pfam" id="PF01636">
    <property type="entry name" value="APH"/>
    <property type="match status" value="1"/>
</dbReference>
<organism evidence="2 3">
    <name type="scientific">Natronocalculus amylovorans</name>
    <dbReference type="NCBI Taxonomy" id="2917812"/>
    <lineage>
        <taxon>Archaea</taxon>
        <taxon>Methanobacteriati</taxon>
        <taxon>Methanobacteriota</taxon>
        <taxon>Stenosarchaea group</taxon>
        <taxon>Halobacteria</taxon>
        <taxon>Halobacteriales</taxon>
        <taxon>Haloferacaceae</taxon>
        <taxon>Natronocalculus</taxon>
    </lineage>
</organism>
<dbReference type="InterPro" id="IPR002575">
    <property type="entry name" value="Aminoglycoside_PTrfase"/>
</dbReference>
<accession>A0AAE3G066</accession>
<dbReference type="EMBL" id="JAKRVX010000007">
    <property type="protein sequence ID" value="MCL9818090.1"/>
    <property type="molecule type" value="Genomic_DNA"/>
</dbReference>
<comment type="caution">
    <text evidence="2">The sequence shown here is derived from an EMBL/GenBank/DDBJ whole genome shotgun (WGS) entry which is preliminary data.</text>
</comment>
<dbReference type="SUPFAM" id="SSF56112">
    <property type="entry name" value="Protein kinase-like (PK-like)"/>
    <property type="match status" value="1"/>
</dbReference>
<dbReference type="Gene3D" id="3.90.1200.10">
    <property type="match status" value="1"/>
</dbReference>
<sequence>MNGTEGTAVLQEAISSTFYTVPECIDGVPSYAPEIDKEWEVPDEVINAIMEQLADGEPLQQALLTVLGTGGDAIQYRDSLFCDPSDMWRIPVAESITGRCLDINPRFGTRSLNLAELADEVYAVDQSLTAMQYLRGRTHAEGVSGVYPMHGTVSSIPPAKNEFDTIVLDISNNRFIDKSIKKDIFSVMDYLSPSGTLFVIGSGLYLQSYSSDFDDKDIGFTHPIQQKLSQNSIQTGAQIEHFCQSLGYQDISKYALVPSVKNASYMFDMSDTTAGKRMINNEIMLDSPIEPFVKTLGKFLLEYKMLPYITPGYLLKCTKQTAPDKTQSSQTESTIFTRGSVRTVAVVTEADGTLKRLVKTPHRPAHSAYHELEYETTTAIENKDGQYTYPSGDLTDSPFGTVYTEDPIDGSPMTETITTDLDSFRRAVKKGFDWIIEFQNAHKTPVVQRSEEQVRTELSIPELDLYPPQTGPAMMCTVPSHGDLHPKNIFIDETEIVGIIDWEMSNMQGNPITDPAYFVMQVSAKVHGGLRDGITKAYIEETEYSEIVAKEVRRYCTQMGIQVADFVQYLPYVWVERLKKAQSIAATTWYSGKSVRRANNIQFVWDHSEQIADWMC</sequence>
<dbReference type="InterPro" id="IPR029063">
    <property type="entry name" value="SAM-dependent_MTases_sf"/>
</dbReference>
<dbReference type="AlphaFoldDB" id="A0AAE3G066"/>
<feature type="domain" description="Aminoglycoside phosphotransferase" evidence="1">
    <location>
        <begin position="431"/>
        <end position="542"/>
    </location>
</feature>
<reference evidence="2" key="2">
    <citation type="submission" date="2022-02" db="EMBL/GenBank/DDBJ databases">
        <authorList>
            <person name="Elcheninov A.G."/>
            <person name="Sorokin D.Y."/>
            <person name="Kublanov I.V."/>
        </authorList>
    </citation>
    <scope>NUCLEOTIDE SEQUENCE</scope>
    <source>
        <strain evidence="2">AArc-St2</strain>
    </source>
</reference>
<gene>
    <name evidence="2" type="ORF">AArcSt2_14195</name>
</gene>
<name>A0AAE3G066_9EURY</name>
<evidence type="ECO:0000259" key="1">
    <source>
        <dbReference type="Pfam" id="PF01636"/>
    </source>
</evidence>
<keyword evidence="3" id="KW-1185">Reference proteome</keyword>
<protein>
    <submittedName>
        <fullName evidence="2">Aminoglycoside phosphotransferase family protein</fullName>
    </submittedName>
</protein>